<feature type="compositionally biased region" description="Acidic residues" evidence="8">
    <location>
        <begin position="481"/>
        <end position="493"/>
    </location>
</feature>
<feature type="compositionally biased region" description="Basic and acidic residues" evidence="8">
    <location>
        <begin position="507"/>
        <end position="516"/>
    </location>
</feature>
<dbReference type="GO" id="GO:0006353">
    <property type="term" value="P:DNA-templated transcription termination"/>
    <property type="evidence" value="ECO:0007669"/>
    <property type="project" value="UniProtKB-UniRule"/>
</dbReference>
<evidence type="ECO:0000256" key="4">
    <source>
        <dbReference type="ARBA" id="ARBA00022884"/>
    </source>
</evidence>
<comment type="caution">
    <text evidence="10">The sequence shown here is derived from an EMBL/GenBank/DDBJ whole genome shotgun (WGS) entry which is preliminary data.</text>
</comment>
<dbReference type="InterPro" id="IPR004087">
    <property type="entry name" value="KH_dom"/>
</dbReference>
<dbReference type="Gene3D" id="3.30.1480.10">
    <property type="entry name" value="NusA, N-terminal domain"/>
    <property type="match status" value="1"/>
</dbReference>
<dbReference type="PANTHER" id="PTHR22648">
    <property type="entry name" value="TRANSCRIPTION TERMINATION FACTOR NUSA"/>
    <property type="match status" value="1"/>
</dbReference>
<dbReference type="InterPro" id="IPR003029">
    <property type="entry name" value="S1_domain"/>
</dbReference>
<keyword evidence="6 7" id="KW-0804">Transcription</keyword>
<name>A0A7W5H5Z1_9BACT</name>
<dbReference type="Pfam" id="PF26594">
    <property type="entry name" value="KH_NusA_2nd"/>
    <property type="match status" value="1"/>
</dbReference>
<dbReference type="SMART" id="SM00322">
    <property type="entry name" value="KH"/>
    <property type="match status" value="2"/>
</dbReference>
<organism evidence="10 11">
    <name type="scientific">Aporhodopirellula rubra</name>
    <dbReference type="NCBI Taxonomy" id="980271"/>
    <lineage>
        <taxon>Bacteria</taxon>
        <taxon>Pseudomonadati</taxon>
        <taxon>Planctomycetota</taxon>
        <taxon>Planctomycetia</taxon>
        <taxon>Pirellulales</taxon>
        <taxon>Pirellulaceae</taxon>
        <taxon>Aporhodopirellula</taxon>
    </lineage>
</organism>
<evidence type="ECO:0000259" key="9">
    <source>
        <dbReference type="PROSITE" id="PS50126"/>
    </source>
</evidence>
<evidence type="ECO:0000256" key="3">
    <source>
        <dbReference type="ARBA" id="ARBA00022814"/>
    </source>
</evidence>
<reference evidence="10 11" key="1">
    <citation type="submission" date="2020-08" db="EMBL/GenBank/DDBJ databases">
        <title>Genomic Encyclopedia of Type Strains, Phase III (KMG-III): the genomes of soil and plant-associated and newly described type strains.</title>
        <authorList>
            <person name="Whitman W."/>
        </authorList>
    </citation>
    <scope>NUCLEOTIDE SEQUENCE [LARGE SCALE GENOMIC DNA]</scope>
    <source>
        <strain evidence="10 11">CECT 8075</strain>
    </source>
</reference>
<dbReference type="GO" id="GO:0005829">
    <property type="term" value="C:cytosol"/>
    <property type="evidence" value="ECO:0007669"/>
    <property type="project" value="TreeGrafter"/>
</dbReference>
<evidence type="ECO:0000256" key="2">
    <source>
        <dbReference type="ARBA" id="ARBA00022490"/>
    </source>
</evidence>
<dbReference type="InterPro" id="IPR010213">
    <property type="entry name" value="TF_NusA"/>
</dbReference>
<dbReference type="FunFam" id="3.30.300.20:FF:000002">
    <property type="entry name" value="Transcription termination/antitermination protein NusA"/>
    <property type="match status" value="1"/>
</dbReference>
<dbReference type="Gene3D" id="2.40.50.140">
    <property type="entry name" value="Nucleic acid-binding proteins"/>
    <property type="match status" value="1"/>
</dbReference>
<dbReference type="CDD" id="cd22529">
    <property type="entry name" value="KH-II_NusA_rpt2"/>
    <property type="match status" value="1"/>
</dbReference>
<dbReference type="GO" id="GO:0003700">
    <property type="term" value="F:DNA-binding transcription factor activity"/>
    <property type="evidence" value="ECO:0007669"/>
    <property type="project" value="InterPro"/>
</dbReference>
<evidence type="ECO:0000256" key="5">
    <source>
        <dbReference type="ARBA" id="ARBA00023015"/>
    </source>
</evidence>
<dbReference type="InterPro" id="IPR015946">
    <property type="entry name" value="KH_dom-like_a/b"/>
</dbReference>
<dbReference type="AlphaFoldDB" id="A0A7W5H5Z1"/>
<dbReference type="InterPro" id="IPR036555">
    <property type="entry name" value="NusA_N_sf"/>
</dbReference>
<keyword evidence="4 7" id="KW-0694">RNA-binding</keyword>
<evidence type="ECO:0000256" key="8">
    <source>
        <dbReference type="SAM" id="MobiDB-lite"/>
    </source>
</evidence>
<evidence type="ECO:0000256" key="7">
    <source>
        <dbReference type="HAMAP-Rule" id="MF_00945"/>
    </source>
</evidence>
<dbReference type="Pfam" id="PF13184">
    <property type="entry name" value="KH_NusA_1st"/>
    <property type="match status" value="1"/>
</dbReference>
<proteinExistence type="inferred from homology"/>
<protein>
    <recommendedName>
        <fullName evidence="7">Transcription termination/antitermination protein NusA</fullName>
    </recommendedName>
</protein>
<keyword evidence="3 7" id="KW-0889">Transcription antitermination</keyword>
<evidence type="ECO:0000256" key="1">
    <source>
        <dbReference type="ARBA" id="ARBA00022472"/>
    </source>
</evidence>
<feature type="compositionally biased region" description="Low complexity" evidence="8">
    <location>
        <begin position="471"/>
        <end position="480"/>
    </location>
</feature>
<feature type="domain" description="S1 motif" evidence="9">
    <location>
        <begin position="104"/>
        <end position="169"/>
    </location>
</feature>
<feature type="compositionally biased region" description="Acidic residues" evidence="8">
    <location>
        <begin position="421"/>
        <end position="433"/>
    </location>
</feature>
<dbReference type="InterPro" id="IPR058582">
    <property type="entry name" value="KH_NusA_2nd"/>
</dbReference>
<dbReference type="RefSeq" id="WP_184304900.1">
    <property type="nucleotide sequence ID" value="NZ_JACHXU010000006.1"/>
</dbReference>
<dbReference type="FunFam" id="3.30.300.20:FF:000005">
    <property type="entry name" value="Transcription termination/antitermination protein NusA"/>
    <property type="match status" value="1"/>
</dbReference>
<dbReference type="Pfam" id="PF14520">
    <property type="entry name" value="HHH_5"/>
    <property type="match status" value="1"/>
</dbReference>
<accession>A0A7W5H5Z1</accession>
<dbReference type="Proteomes" id="UP000536179">
    <property type="component" value="Unassembled WGS sequence"/>
</dbReference>
<dbReference type="InterPro" id="IPR012340">
    <property type="entry name" value="NA-bd_OB-fold"/>
</dbReference>
<sequence length="516" mass="56240">MNPQDILRYVDSLHRDRNIDPELLFQAIESALQSAAKRQYGEESDVVVSISRENGQISATLEGKPLGDDQIGRIGAQTAKQVIIQKVREAERDALMIEYRDQIGEIVSGMIGRADGGVATVNLGNVEAILPRSEQIPGESLHANERVRAIVYEVRPQGGNRVRVVLSRTRPQFVQRLFEQEIPELNDEVIAIKSISREPGYRSKVAVSSDDVNIDPISVCVGYRGSRIKAVREELAGEHIDVVRYDSDPEVLIPNALQPAEVDQVLLCDMIGRAIVLVKEDQLSLAIGRRGQNVRLASKLCGWDIEIMTGSELEEQIERAVTGFSQIPGITEEIAQTLVEQGYLSYDDLSVIEPDQFAEMAGLTEEQVDEIVEMAEAKAEEAERAAADERRVRRETEKLDRERAEMEAHMPASEKTPPVEEQTEATATEEAETENAATETAEESVAAGETADEPSAESAVENSEDAPNADSTAETPTAAESTEEAASPEETSSEEPATVGESASASESEKDSGGNA</sequence>
<dbReference type="PANTHER" id="PTHR22648:SF0">
    <property type="entry name" value="TRANSCRIPTION TERMINATION_ANTITERMINATION PROTEIN NUSA"/>
    <property type="match status" value="1"/>
</dbReference>
<dbReference type="InterPro" id="IPR010995">
    <property type="entry name" value="DNA_repair_Rad51/TF_NusA_a-hlx"/>
</dbReference>
<dbReference type="GO" id="GO:0003723">
    <property type="term" value="F:RNA binding"/>
    <property type="evidence" value="ECO:0007669"/>
    <property type="project" value="UniProtKB-UniRule"/>
</dbReference>
<comment type="subunit">
    <text evidence="7">Monomer. Binds directly to the core enzyme of the DNA-dependent RNA polymerase and to nascent RNA.</text>
</comment>
<dbReference type="InterPro" id="IPR025249">
    <property type="entry name" value="TF_NusA_KH_1st"/>
</dbReference>
<dbReference type="CDD" id="cd04455">
    <property type="entry name" value="S1_NusA"/>
    <property type="match status" value="1"/>
</dbReference>
<feature type="compositionally biased region" description="Low complexity" evidence="8">
    <location>
        <begin position="434"/>
        <end position="449"/>
    </location>
</feature>
<dbReference type="NCBIfam" id="TIGR01953">
    <property type="entry name" value="NusA"/>
    <property type="match status" value="1"/>
</dbReference>
<dbReference type="EMBL" id="JACHXU010000006">
    <property type="protein sequence ID" value="MBB3206425.1"/>
    <property type="molecule type" value="Genomic_DNA"/>
</dbReference>
<keyword evidence="1 7" id="KW-0806">Transcription termination</keyword>
<dbReference type="SUPFAM" id="SSF54814">
    <property type="entry name" value="Prokaryotic type KH domain (KH-domain type II)"/>
    <property type="match status" value="2"/>
</dbReference>
<feature type="compositionally biased region" description="Basic and acidic residues" evidence="8">
    <location>
        <begin position="379"/>
        <end position="408"/>
    </location>
</feature>
<dbReference type="Gene3D" id="1.10.150.20">
    <property type="entry name" value="5' to 3' exonuclease, C-terminal subdomain"/>
    <property type="match status" value="1"/>
</dbReference>
<keyword evidence="11" id="KW-1185">Reference proteome</keyword>
<dbReference type="SUPFAM" id="SSF47794">
    <property type="entry name" value="Rad51 N-terminal domain-like"/>
    <property type="match status" value="1"/>
</dbReference>
<gene>
    <name evidence="7" type="primary">nusA</name>
    <name evidence="10" type="ORF">FHS27_002234</name>
</gene>
<dbReference type="HAMAP" id="MF_00945_B">
    <property type="entry name" value="NusA_B"/>
    <property type="match status" value="1"/>
</dbReference>
<keyword evidence="5 7" id="KW-0805">Transcription regulation</keyword>
<dbReference type="GO" id="GO:0000166">
    <property type="term" value="F:nucleotide binding"/>
    <property type="evidence" value="ECO:0007669"/>
    <property type="project" value="InterPro"/>
</dbReference>
<evidence type="ECO:0000313" key="11">
    <source>
        <dbReference type="Proteomes" id="UP000536179"/>
    </source>
</evidence>
<dbReference type="Pfam" id="PF08529">
    <property type="entry name" value="NusA_N"/>
    <property type="match status" value="2"/>
</dbReference>
<dbReference type="Gene3D" id="3.30.300.20">
    <property type="match status" value="2"/>
</dbReference>
<dbReference type="SUPFAM" id="SSF69705">
    <property type="entry name" value="Transcription factor NusA, N-terminal domain"/>
    <property type="match status" value="1"/>
</dbReference>
<feature type="compositionally biased region" description="Low complexity" evidence="8">
    <location>
        <begin position="494"/>
        <end position="506"/>
    </location>
</feature>
<feature type="region of interest" description="Disordered" evidence="8">
    <location>
        <begin position="379"/>
        <end position="516"/>
    </location>
</feature>
<dbReference type="InterPro" id="IPR030842">
    <property type="entry name" value="TF_NusA_bacterial"/>
</dbReference>
<dbReference type="InterPro" id="IPR013735">
    <property type="entry name" value="TF_NusA_N"/>
</dbReference>
<dbReference type="CDD" id="cd02134">
    <property type="entry name" value="KH-II_NusA_rpt1"/>
    <property type="match status" value="1"/>
</dbReference>
<dbReference type="GO" id="GO:0031564">
    <property type="term" value="P:transcription antitermination"/>
    <property type="evidence" value="ECO:0007669"/>
    <property type="project" value="UniProtKB-UniRule"/>
</dbReference>
<evidence type="ECO:0000256" key="6">
    <source>
        <dbReference type="ARBA" id="ARBA00023163"/>
    </source>
</evidence>
<comment type="function">
    <text evidence="7">Participates in both transcription termination and antitermination.</text>
</comment>
<dbReference type="PROSITE" id="PS50126">
    <property type="entry name" value="S1"/>
    <property type="match status" value="1"/>
</dbReference>
<keyword evidence="2 7" id="KW-0963">Cytoplasm</keyword>
<comment type="subcellular location">
    <subcellularLocation>
        <location evidence="7">Cytoplasm</location>
    </subcellularLocation>
</comment>
<comment type="similarity">
    <text evidence="7">Belongs to the NusA family.</text>
</comment>
<evidence type="ECO:0000313" key="10">
    <source>
        <dbReference type="EMBL" id="MBB3206425.1"/>
    </source>
</evidence>
<dbReference type="InterPro" id="IPR009019">
    <property type="entry name" value="KH_sf_prok-type"/>
</dbReference>
<dbReference type="SUPFAM" id="SSF50249">
    <property type="entry name" value="Nucleic acid-binding proteins"/>
    <property type="match status" value="1"/>
</dbReference>
<dbReference type="SMART" id="SM00316">
    <property type="entry name" value="S1"/>
    <property type="match status" value="1"/>
</dbReference>